<dbReference type="Proteomes" id="UP000657918">
    <property type="component" value="Unassembled WGS sequence"/>
</dbReference>
<gene>
    <name evidence="2" type="ORF">SADUNF_Sadunf01G0098800</name>
</gene>
<comment type="caution">
    <text evidence="2">The sequence shown here is derived from an EMBL/GenBank/DDBJ whole genome shotgun (WGS) entry which is preliminary data.</text>
</comment>
<dbReference type="PANTHER" id="PTHR35307">
    <property type="entry name" value="PROTEIN, PUTATIVE-RELATED"/>
    <property type="match status" value="1"/>
</dbReference>
<dbReference type="OrthoDB" id="1915303at2759"/>
<keyword evidence="1" id="KW-0812">Transmembrane</keyword>
<evidence type="ECO:0000313" key="2">
    <source>
        <dbReference type="EMBL" id="KAF9689503.1"/>
    </source>
</evidence>
<sequence>MDNIRCQADKRRANLKQLDQHICQQNQAMQQKTNNLDEANFSAPITWIGLYVAAASLVCAIAMAVDVICGFCQHNSGFLANSSLSRPLQ</sequence>
<name>A0A835NBG9_9ROSI</name>
<evidence type="ECO:0000256" key="1">
    <source>
        <dbReference type="SAM" id="Phobius"/>
    </source>
</evidence>
<accession>A0A835NBG9</accession>
<dbReference type="EMBL" id="JADGMS010000001">
    <property type="protein sequence ID" value="KAF9689503.1"/>
    <property type="molecule type" value="Genomic_DNA"/>
</dbReference>
<evidence type="ECO:0000313" key="3">
    <source>
        <dbReference type="Proteomes" id="UP000657918"/>
    </source>
</evidence>
<dbReference type="PANTHER" id="PTHR35307:SF3">
    <property type="entry name" value="DUF4220 DOMAIN-CONTAINING PROTEIN"/>
    <property type="match status" value="1"/>
</dbReference>
<reference evidence="2 3" key="1">
    <citation type="submission" date="2020-10" db="EMBL/GenBank/DDBJ databases">
        <title>Plant Genome Project.</title>
        <authorList>
            <person name="Zhang R.-G."/>
        </authorList>
    </citation>
    <scope>NUCLEOTIDE SEQUENCE [LARGE SCALE GENOMIC DNA]</scope>
    <source>
        <strain evidence="2">FAFU-HL-1</strain>
        <tissue evidence="2">Leaf</tissue>
    </source>
</reference>
<dbReference type="AlphaFoldDB" id="A0A835NBG9"/>
<keyword evidence="1" id="KW-1133">Transmembrane helix</keyword>
<feature type="transmembrane region" description="Helical" evidence="1">
    <location>
        <begin position="45"/>
        <end position="69"/>
    </location>
</feature>
<proteinExistence type="predicted"/>
<keyword evidence="1" id="KW-0472">Membrane</keyword>
<keyword evidence="3" id="KW-1185">Reference proteome</keyword>
<protein>
    <submittedName>
        <fullName evidence="2">Uncharacterized protein</fullName>
    </submittedName>
</protein>
<organism evidence="2 3">
    <name type="scientific">Salix dunnii</name>
    <dbReference type="NCBI Taxonomy" id="1413687"/>
    <lineage>
        <taxon>Eukaryota</taxon>
        <taxon>Viridiplantae</taxon>
        <taxon>Streptophyta</taxon>
        <taxon>Embryophyta</taxon>
        <taxon>Tracheophyta</taxon>
        <taxon>Spermatophyta</taxon>
        <taxon>Magnoliopsida</taxon>
        <taxon>eudicotyledons</taxon>
        <taxon>Gunneridae</taxon>
        <taxon>Pentapetalae</taxon>
        <taxon>rosids</taxon>
        <taxon>fabids</taxon>
        <taxon>Malpighiales</taxon>
        <taxon>Salicaceae</taxon>
        <taxon>Saliceae</taxon>
        <taxon>Salix</taxon>
    </lineage>
</organism>